<accession>A0A0J1EC20</accession>
<organism evidence="1 2">
    <name type="scientific">Rhodopirellula islandica</name>
    <dbReference type="NCBI Taxonomy" id="595434"/>
    <lineage>
        <taxon>Bacteria</taxon>
        <taxon>Pseudomonadati</taxon>
        <taxon>Planctomycetota</taxon>
        <taxon>Planctomycetia</taxon>
        <taxon>Pirellulales</taxon>
        <taxon>Pirellulaceae</taxon>
        <taxon>Rhodopirellula</taxon>
    </lineage>
</organism>
<comment type="caution">
    <text evidence="1">The sequence shown here is derived from an EMBL/GenBank/DDBJ whole genome shotgun (WGS) entry which is preliminary data.</text>
</comment>
<proteinExistence type="predicted"/>
<keyword evidence="2" id="KW-1185">Reference proteome</keyword>
<sequence>MRCHSKDRQLRNHKLVRKRIRIRKLAHKLVRSKRRSHAS</sequence>
<dbReference type="AlphaFoldDB" id="A0A0J1EC20"/>
<evidence type="ECO:0000313" key="2">
    <source>
        <dbReference type="Proteomes" id="UP000036367"/>
    </source>
</evidence>
<protein>
    <submittedName>
        <fullName evidence="1">Uncharacterized protein</fullName>
    </submittedName>
</protein>
<evidence type="ECO:0000313" key="1">
    <source>
        <dbReference type="EMBL" id="KLU03179.1"/>
    </source>
</evidence>
<dbReference type="EMBL" id="LECT01000040">
    <property type="protein sequence ID" value="KLU03179.1"/>
    <property type="molecule type" value="Genomic_DNA"/>
</dbReference>
<reference evidence="1" key="1">
    <citation type="submission" date="2015-05" db="EMBL/GenBank/DDBJ databases">
        <title>Permanent draft genome of Rhodopirellula islandicus K833.</title>
        <authorList>
            <person name="Kizina J."/>
            <person name="Richter M."/>
            <person name="Glockner F.O."/>
            <person name="Harder J."/>
        </authorList>
    </citation>
    <scope>NUCLEOTIDE SEQUENCE [LARGE SCALE GENOMIC DNA]</scope>
    <source>
        <strain evidence="1">K833</strain>
    </source>
</reference>
<gene>
    <name evidence="1" type="ORF">RISK_004808</name>
</gene>
<dbReference type="STRING" id="595434.RISK_004808"/>
<dbReference type="Proteomes" id="UP000036367">
    <property type="component" value="Unassembled WGS sequence"/>
</dbReference>
<name>A0A0J1EC20_RHOIS</name>